<keyword evidence="3" id="KW-1185">Reference proteome</keyword>
<sequence length="119" mass="13626">LESTRRMLYTKISKAATTAITERDMWKREYLDLKSHTDRKQKKASKKRKRVPGVEQGEVISMGEALEALERPRHRGPTRAAKRQRTTRTPSPEVEDDEESIEGDMNSEINSCIIVVASK</sequence>
<evidence type="ECO:0000313" key="3">
    <source>
        <dbReference type="Proteomes" id="UP000750711"/>
    </source>
</evidence>
<feature type="region of interest" description="Disordered" evidence="1">
    <location>
        <begin position="35"/>
        <end position="108"/>
    </location>
</feature>
<feature type="non-terminal residue" evidence="2">
    <location>
        <position position="1"/>
    </location>
</feature>
<proteinExistence type="predicted"/>
<protein>
    <submittedName>
        <fullName evidence="2">Uncharacterized protein</fullName>
    </submittedName>
</protein>
<evidence type="ECO:0000256" key="1">
    <source>
        <dbReference type="SAM" id="MobiDB-lite"/>
    </source>
</evidence>
<evidence type="ECO:0000313" key="2">
    <source>
        <dbReference type="EMBL" id="KAH0558654.1"/>
    </source>
</evidence>
<dbReference type="Proteomes" id="UP000750711">
    <property type="component" value="Unassembled WGS sequence"/>
</dbReference>
<name>A0A9P8RNL2_9PEZI</name>
<organism evidence="2 3">
    <name type="scientific">Trichoglossum hirsutum</name>
    <dbReference type="NCBI Taxonomy" id="265104"/>
    <lineage>
        <taxon>Eukaryota</taxon>
        <taxon>Fungi</taxon>
        <taxon>Dikarya</taxon>
        <taxon>Ascomycota</taxon>
        <taxon>Pezizomycotina</taxon>
        <taxon>Geoglossomycetes</taxon>
        <taxon>Geoglossales</taxon>
        <taxon>Geoglossaceae</taxon>
        <taxon>Trichoglossum</taxon>
    </lineage>
</organism>
<feature type="compositionally biased region" description="Basic residues" evidence="1">
    <location>
        <begin position="72"/>
        <end position="86"/>
    </location>
</feature>
<dbReference type="AlphaFoldDB" id="A0A9P8RNL2"/>
<feature type="compositionally biased region" description="Acidic residues" evidence="1">
    <location>
        <begin position="93"/>
        <end position="102"/>
    </location>
</feature>
<reference evidence="2" key="1">
    <citation type="submission" date="2021-03" db="EMBL/GenBank/DDBJ databases">
        <title>Comparative genomics and phylogenomic investigation of the class Geoglossomycetes provide insights into ecological specialization and systematics.</title>
        <authorList>
            <person name="Melie T."/>
            <person name="Pirro S."/>
            <person name="Miller A.N."/>
            <person name="Quandt A."/>
        </authorList>
    </citation>
    <scope>NUCLEOTIDE SEQUENCE</scope>
    <source>
        <strain evidence="2">CAQ_001_2017</strain>
    </source>
</reference>
<comment type="caution">
    <text evidence="2">The sequence shown here is derived from an EMBL/GenBank/DDBJ whole genome shotgun (WGS) entry which is preliminary data.</text>
</comment>
<dbReference type="EMBL" id="JAGHQM010000780">
    <property type="protein sequence ID" value="KAH0558654.1"/>
    <property type="molecule type" value="Genomic_DNA"/>
</dbReference>
<feature type="compositionally biased region" description="Basic residues" evidence="1">
    <location>
        <begin position="39"/>
        <end position="51"/>
    </location>
</feature>
<accession>A0A9P8RNL2</accession>
<gene>
    <name evidence="2" type="ORF">GP486_004696</name>
</gene>